<gene>
    <name evidence="1" type="ORF">LZ016_07545</name>
</gene>
<sequence>MTSKDRDYFMFRAEQETRAARCATNRQVRGRHEELAWLYQMRVQFFDRADSHEALERHEDHEPIMHINVAA</sequence>
<dbReference type="RefSeq" id="WP_241446785.1">
    <property type="nucleotide sequence ID" value="NZ_JAKZHW010000001.1"/>
</dbReference>
<accession>A0ABS9VLV8</accession>
<keyword evidence="2" id="KW-1185">Reference proteome</keyword>
<evidence type="ECO:0000313" key="2">
    <source>
        <dbReference type="Proteomes" id="UP001203058"/>
    </source>
</evidence>
<dbReference type="Proteomes" id="UP001203058">
    <property type="component" value="Unassembled WGS sequence"/>
</dbReference>
<organism evidence="1 2">
    <name type="scientific">Sphingomonas telluris</name>
    <dbReference type="NCBI Taxonomy" id="2907998"/>
    <lineage>
        <taxon>Bacteria</taxon>
        <taxon>Pseudomonadati</taxon>
        <taxon>Pseudomonadota</taxon>
        <taxon>Alphaproteobacteria</taxon>
        <taxon>Sphingomonadales</taxon>
        <taxon>Sphingomonadaceae</taxon>
        <taxon>Sphingomonas</taxon>
    </lineage>
</organism>
<comment type="caution">
    <text evidence="1">The sequence shown here is derived from an EMBL/GenBank/DDBJ whole genome shotgun (WGS) entry which is preliminary data.</text>
</comment>
<dbReference type="EMBL" id="JAKZHW010000001">
    <property type="protein sequence ID" value="MCH8615951.1"/>
    <property type="molecule type" value="Genomic_DNA"/>
</dbReference>
<proteinExistence type="predicted"/>
<evidence type="ECO:0000313" key="1">
    <source>
        <dbReference type="EMBL" id="MCH8615951.1"/>
    </source>
</evidence>
<name>A0ABS9VLV8_9SPHN</name>
<reference evidence="1 2" key="1">
    <citation type="submission" date="2022-03" db="EMBL/GenBank/DDBJ databases">
        <authorList>
            <person name="Jo J.-H."/>
            <person name="Im W.-T."/>
        </authorList>
    </citation>
    <scope>NUCLEOTIDE SEQUENCE [LARGE SCALE GENOMIC DNA]</scope>
    <source>
        <strain evidence="1 2">SM33</strain>
    </source>
</reference>
<protein>
    <submittedName>
        <fullName evidence="1">Uncharacterized protein</fullName>
    </submittedName>
</protein>